<dbReference type="Proteomes" id="UP000005522">
    <property type="component" value="Chromosome"/>
</dbReference>
<evidence type="ECO:0000313" key="3">
    <source>
        <dbReference type="Proteomes" id="UP000005522"/>
    </source>
</evidence>
<sequence>MRAQSRGLSPSQGGAGAADILPFGRPWFTVRRMVGQGFLSEA</sequence>
<dbReference type="EMBL" id="CP005986">
    <property type="protein sequence ID" value="AIA56169.1"/>
    <property type="molecule type" value="Genomic_DNA"/>
</dbReference>
<dbReference type="AlphaFoldDB" id="A0A059ZTK7"/>
<feature type="compositionally biased region" description="Polar residues" evidence="1">
    <location>
        <begin position="1"/>
        <end position="12"/>
    </location>
</feature>
<dbReference type="KEGG" id="acz:Acaty_c2322"/>
<feature type="region of interest" description="Disordered" evidence="1">
    <location>
        <begin position="1"/>
        <end position="21"/>
    </location>
</feature>
<organism evidence="2 3">
    <name type="scientific">Acidithiobacillus caldus (strain ATCC 51756 / DSM 8584 / KU)</name>
    <dbReference type="NCBI Taxonomy" id="637389"/>
    <lineage>
        <taxon>Bacteria</taxon>
        <taxon>Pseudomonadati</taxon>
        <taxon>Pseudomonadota</taxon>
        <taxon>Acidithiobacillia</taxon>
        <taxon>Acidithiobacillales</taxon>
        <taxon>Acidithiobacillaceae</taxon>
        <taxon>Acidithiobacillus</taxon>
    </lineage>
</organism>
<gene>
    <name evidence="2" type="ORF">Acaty_c2322</name>
</gene>
<reference evidence="2 3" key="1">
    <citation type="journal article" date="2009" name="J. Bacteriol.">
        <title>Draft genome sequence of the extremely acidophilic bacterium Acidithiobacillus caldus ATCC 51756 reveals metabolic versatility in the genus Acidithiobacillus.</title>
        <authorList>
            <person name="Valdes J."/>
            <person name="Quatrini R."/>
            <person name="Hallberg K."/>
            <person name="Dopson M."/>
            <person name="Valenzuela P.D."/>
            <person name="Holmes D.S."/>
        </authorList>
    </citation>
    <scope>NUCLEOTIDE SEQUENCE [LARGE SCALE GENOMIC DNA]</scope>
    <source>
        <strain evidence="3">ATCC 51756 / DSM 8584 / KU</strain>
    </source>
</reference>
<evidence type="ECO:0000313" key="2">
    <source>
        <dbReference type="EMBL" id="AIA56169.1"/>
    </source>
</evidence>
<name>A0A059ZTK7_ACICK</name>
<evidence type="ECO:0000256" key="1">
    <source>
        <dbReference type="SAM" id="MobiDB-lite"/>
    </source>
</evidence>
<protein>
    <submittedName>
        <fullName evidence="2">Uncharacterized protein</fullName>
    </submittedName>
</protein>
<proteinExistence type="predicted"/>
<accession>A0A059ZTK7</accession>
<dbReference type="HOGENOM" id="CLU_3245764_0_0_6"/>